<dbReference type="InterPro" id="IPR040410">
    <property type="entry name" value="UPF0658_Golgi"/>
</dbReference>
<keyword evidence="2" id="KW-0812">Transmembrane</keyword>
<dbReference type="OrthoDB" id="2448307at2759"/>
<keyword evidence="4" id="KW-1185">Reference proteome</keyword>
<dbReference type="Proteomes" id="UP000070544">
    <property type="component" value="Unassembled WGS sequence"/>
</dbReference>
<feature type="transmembrane region" description="Helical" evidence="2">
    <location>
        <begin position="128"/>
        <end position="152"/>
    </location>
</feature>
<keyword evidence="2" id="KW-1133">Transmembrane helix</keyword>
<keyword evidence="2" id="KW-0472">Membrane</keyword>
<feature type="transmembrane region" description="Helical" evidence="2">
    <location>
        <begin position="190"/>
        <end position="213"/>
    </location>
</feature>
<gene>
    <name evidence="3" type="ORF">M427DRAFT_160189</name>
</gene>
<feature type="transmembrane region" description="Helical" evidence="2">
    <location>
        <begin position="164"/>
        <end position="183"/>
    </location>
</feature>
<feature type="compositionally biased region" description="Basic and acidic residues" evidence="1">
    <location>
        <begin position="289"/>
        <end position="307"/>
    </location>
</feature>
<dbReference type="EMBL" id="KQ965850">
    <property type="protein sequence ID" value="KXS09765.1"/>
    <property type="molecule type" value="Genomic_DNA"/>
</dbReference>
<evidence type="ECO:0000313" key="3">
    <source>
        <dbReference type="EMBL" id="KXS09765.1"/>
    </source>
</evidence>
<feature type="transmembrane region" description="Helical" evidence="2">
    <location>
        <begin position="12"/>
        <end position="32"/>
    </location>
</feature>
<feature type="transmembrane region" description="Helical" evidence="2">
    <location>
        <begin position="83"/>
        <end position="107"/>
    </location>
</feature>
<dbReference type="PANTHER" id="PTHR34391:SF2">
    <property type="entry name" value="TRP C-TERMINAL DOMAIN-CONTAINING PROTEIN"/>
    <property type="match status" value="1"/>
</dbReference>
<evidence type="ECO:0000256" key="2">
    <source>
        <dbReference type="SAM" id="Phobius"/>
    </source>
</evidence>
<feature type="region of interest" description="Disordered" evidence="1">
    <location>
        <begin position="285"/>
        <end position="314"/>
    </location>
</feature>
<protein>
    <submittedName>
        <fullName evidence="3">Uncharacterized protein</fullName>
    </submittedName>
</protein>
<name>A0A138ZZR5_GONPJ</name>
<evidence type="ECO:0000313" key="4">
    <source>
        <dbReference type="Proteomes" id="UP000070544"/>
    </source>
</evidence>
<reference evidence="3 4" key="1">
    <citation type="journal article" date="2015" name="Genome Biol. Evol.">
        <title>Phylogenomic analyses indicate that early fungi evolved digesting cell walls of algal ancestors of land plants.</title>
        <authorList>
            <person name="Chang Y."/>
            <person name="Wang S."/>
            <person name="Sekimoto S."/>
            <person name="Aerts A.L."/>
            <person name="Choi C."/>
            <person name="Clum A."/>
            <person name="LaButti K.M."/>
            <person name="Lindquist E.A."/>
            <person name="Yee Ngan C."/>
            <person name="Ohm R.A."/>
            <person name="Salamov A.A."/>
            <person name="Grigoriev I.V."/>
            <person name="Spatafora J.W."/>
            <person name="Berbee M.L."/>
        </authorList>
    </citation>
    <scope>NUCLEOTIDE SEQUENCE [LARGE SCALE GENOMIC DNA]</scope>
    <source>
        <strain evidence="3 4">JEL478</strain>
    </source>
</reference>
<dbReference type="GO" id="GO:0005794">
    <property type="term" value="C:Golgi apparatus"/>
    <property type="evidence" value="ECO:0007669"/>
    <property type="project" value="TreeGrafter"/>
</dbReference>
<organism evidence="3 4">
    <name type="scientific">Gonapodya prolifera (strain JEL478)</name>
    <name type="common">Monoblepharis prolifera</name>
    <dbReference type="NCBI Taxonomy" id="1344416"/>
    <lineage>
        <taxon>Eukaryota</taxon>
        <taxon>Fungi</taxon>
        <taxon>Fungi incertae sedis</taxon>
        <taxon>Chytridiomycota</taxon>
        <taxon>Chytridiomycota incertae sedis</taxon>
        <taxon>Monoblepharidomycetes</taxon>
        <taxon>Monoblepharidales</taxon>
        <taxon>Gonapodyaceae</taxon>
        <taxon>Gonapodya</taxon>
    </lineage>
</organism>
<dbReference type="AlphaFoldDB" id="A0A138ZZR5"/>
<sequence>MLLTTSAVRNENIFEVFGAIFFSAVVFASTIASATTDTDLCKIVLLGNPSFPVDPTLWYARYLSSVHADSMDFVSAWGHSIDAMQVVACAICAVQLVGQLAMLRWVWLEVKWKAFKKIGADRAMRFRYSAFTFLTVEIKVSIYFAFLAGFYLCSHGVWSYTTPFLDGTVAVYALYAASLLGLSWGSQKEYFAPVVAFLVVGVAFEVVTIMQLATMWPRPATFTYDTFFLVRDAGTFFCIFNIFITGAIIVTGAVCASNFGRGLKEYVDRGCGCGAGAVAAAAAAAGTGKGEKEGGKGDDGVEKDTERGNGWALE</sequence>
<proteinExistence type="predicted"/>
<feature type="transmembrane region" description="Helical" evidence="2">
    <location>
        <begin position="233"/>
        <end position="256"/>
    </location>
</feature>
<accession>A0A138ZZR5</accession>
<evidence type="ECO:0000256" key="1">
    <source>
        <dbReference type="SAM" id="MobiDB-lite"/>
    </source>
</evidence>
<dbReference type="PANTHER" id="PTHR34391">
    <property type="entry name" value="UPF0658 GOLGI APPARATUS MEMBRANE PROTEIN C1952.10C-RELATED"/>
    <property type="match status" value="1"/>
</dbReference>